<dbReference type="AlphaFoldDB" id="A0A532V6G5"/>
<proteinExistence type="predicted"/>
<keyword evidence="1" id="KW-0472">Membrane</keyword>
<reference evidence="2 3" key="1">
    <citation type="submission" date="2017-06" db="EMBL/GenBank/DDBJ databases">
        <title>Novel microbial phyla capable of carbon fixation and sulfur reduction in deep-sea sediments.</title>
        <authorList>
            <person name="Huang J."/>
            <person name="Baker B."/>
            <person name="Wang Y."/>
        </authorList>
    </citation>
    <scope>NUCLEOTIDE SEQUENCE [LARGE SCALE GENOMIC DNA]</scope>
    <source>
        <strain evidence="2">B3_TA06</strain>
    </source>
</reference>
<comment type="caution">
    <text evidence="2">The sequence shown here is derived from an EMBL/GenBank/DDBJ whole genome shotgun (WGS) entry which is preliminary data.</text>
</comment>
<sequence>MKRTIVLTLIGIIGLGMLASPLLAQYQEQPQPSLSSSFDAASSILRFIPIIIGWFLLMFALTLFLIGLRLDQTTKGGWTVALLPLWGSFLVVGLLMFIGSILRIGG</sequence>
<keyword evidence="1" id="KW-1133">Transmembrane helix</keyword>
<protein>
    <submittedName>
        <fullName evidence="2">Uncharacterized protein</fullName>
    </submittedName>
</protein>
<dbReference type="Proteomes" id="UP000317778">
    <property type="component" value="Unassembled WGS sequence"/>
</dbReference>
<dbReference type="EMBL" id="NJBO01000009">
    <property type="protein sequence ID" value="TKJ42790.1"/>
    <property type="molecule type" value="Genomic_DNA"/>
</dbReference>
<name>A0A532V6G5_UNCT6</name>
<organism evidence="2 3">
    <name type="scientific">candidate division TA06 bacterium B3_TA06</name>
    <dbReference type="NCBI Taxonomy" id="2012487"/>
    <lineage>
        <taxon>Bacteria</taxon>
        <taxon>Bacteria division TA06</taxon>
    </lineage>
</organism>
<feature type="transmembrane region" description="Helical" evidence="1">
    <location>
        <begin position="48"/>
        <end position="68"/>
    </location>
</feature>
<evidence type="ECO:0000313" key="3">
    <source>
        <dbReference type="Proteomes" id="UP000317778"/>
    </source>
</evidence>
<accession>A0A532V6G5</accession>
<feature type="transmembrane region" description="Helical" evidence="1">
    <location>
        <begin position="80"/>
        <end position="102"/>
    </location>
</feature>
<gene>
    <name evidence="2" type="ORF">CEE36_06820</name>
</gene>
<evidence type="ECO:0000256" key="1">
    <source>
        <dbReference type="SAM" id="Phobius"/>
    </source>
</evidence>
<evidence type="ECO:0000313" key="2">
    <source>
        <dbReference type="EMBL" id="TKJ42790.1"/>
    </source>
</evidence>
<keyword evidence="1" id="KW-0812">Transmembrane</keyword>